<evidence type="ECO:0000313" key="5">
    <source>
        <dbReference type="Proteomes" id="UP000092600"/>
    </source>
</evidence>
<dbReference type="GO" id="GO:0000460">
    <property type="term" value="P:maturation of 5.8S rRNA"/>
    <property type="evidence" value="ECO:0007669"/>
    <property type="project" value="TreeGrafter"/>
</dbReference>
<dbReference type="GO" id="GO:0005730">
    <property type="term" value="C:nucleolus"/>
    <property type="evidence" value="ECO:0007669"/>
    <property type="project" value="TreeGrafter"/>
</dbReference>
<keyword evidence="2" id="KW-0539">Nucleus</keyword>
<dbReference type="EMBL" id="LSRQ01004154">
    <property type="protein sequence ID" value="OAY69908.1"/>
    <property type="molecule type" value="Genomic_DNA"/>
</dbReference>
<dbReference type="InterPro" id="IPR006958">
    <property type="entry name" value="Mak16"/>
</dbReference>
<evidence type="ECO:0000256" key="1">
    <source>
        <dbReference type="ARBA" id="ARBA00004123"/>
    </source>
</evidence>
<dbReference type="GO" id="GO:0030687">
    <property type="term" value="C:preribosome, large subunit precursor"/>
    <property type="evidence" value="ECO:0007669"/>
    <property type="project" value="TreeGrafter"/>
</dbReference>
<evidence type="ECO:0000313" key="4">
    <source>
        <dbReference type="EMBL" id="OAY69908.1"/>
    </source>
</evidence>
<name>A0A199UYQ7_ANACO</name>
<evidence type="ECO:0000256" key="3">
    <source>
        <dbReference type="SAM" id="MobiDB-lite"/>
    </source>
</evidence>
<dbReference type="PANTHER" id="PTHR23405:SF4">
    <property type="entry name" value="PROTEIN MAK16 HOMOLOG"/>
    <property type="match status" value="1"/>
</dbReference>
<feature type="region of interest" description="Disordered" evidence="3">
    <location>
        <begin position="91"/>
        <end position="178"/>
    </location>
</feature>
<comment type="caution">
    <text evidence="4">The sequence shown here is derived from an EMBL/GenBank/DDBJ whole genome shotgun (WGS) entry which is preliminary data.</text>
</comment>
<gene>
    <name evidence="4" type="ORF">ACMD2_17346</name>
</gene>
<dbReference type="Pfam" id="PF04874">
    <property type="entry name" value="Mak16"/>
    <property type="match status" value="1"/>
</dbReference>
<dbReference type="STRING" id="4615.A0A199UYQ7"/>
<dbReference type="AlphaFoldDB" id="A0A199UYQ7"/>
<proteinExistence type="predicted"/>
<dbReference type="GO" id="GO:0000470">
    <property type="term" value="P:maturation of LSU-rRNA"/>
    <property type="evidence" value="ECO:0007669"/>
    <property type="project" value="TreeGrafter"/>
</dbReference>
<comment type="subcellular location">
    <subcellularLocation>
        <location evidence="1">Nucleus</location>
    </subcellularLocation>
</comment>
<sequence>MLPEFVIGARALSPIAATRRFAITKEYWPKLLVHKIKQRLTKMTQYRIRMRKLQLKNIQKELVERLKKGVYPGEIVNIPEKLYNEVVEMEGLKPSPEEEEAEEEEDPEVEYVEGYDELEEEEDMEDFGGFPTDELLKDDEYIDMDEESEQNSGSDRKIAKKRRKGAGSDAETLDGSDYSAKLKRKGKVIIEVEGNDVMADRRRAEM</sequence>
<evidence type="ECO:0000256" key="2">
    <source>
        <dbReference type="ARBA" id="ARBA00023242"/>
    </source>
</evidence>
<feature type="compositionally biased region" description="Acidic residues" evidence="3">
    <location>
        <begin position="140"/>
        <end position="149"/>
    </location>
</feature>
<organism evidence="4 5">
    <name type="scientific">Ananas comosus</name>
    <name type="common">Pineapple</name>
    <name type="synonym">Ananas ananas</name>
    <dbReference type="NCBI Taxonomy" id="4615"/>
    <lineage>
        <taxon>Eukaryota</taxon>
        <taxon>Viridiplantae</taxon>
        <taxon>Streptophyta</taxon>
        <taxon>Embryophyta</taxon>
        <taxon>Tracheophyta</taxon>
        <taxon>Spermatophyta</taxon>
        <taxon>Magnoliopsida</taxon>
        <taxon>Liliopsida</taxon>
        <taxon>Poales</taxon>
        <taxon>Bromeliaceae</taxon>
        <taxon>Bromelioideae</taxon>
        <taxon>Ananas</taxon>
    </lineage>
</organism>
<feature type="compositionally biased region" description="Acidic residues" evidence="3">
    <location>
        <begin position="97"/>
        <end position="126"/>
    </location>
</feature>
<reference evidence="4 5" key="1">
    <citation type="journal article" date="2016" name="DNA Res.">
        <title>The draft genome of MD-2 pineapple using hybrid error correction of long reads.</title>
        <authorList>
            <person name="Redwan R.M."/>
            <person name="Saidin A."/>
            <person name="Kumar S.V."/>
        </authorList>
    </citation>
    <scope>NUCLEOTIDE SEQUENCE [LARGE SCALE GENOMIC DNA]</scope>
    <source>
        <strain evidence="5">cv. MD2</strain>
        <tissue evidence="4">Leaf</tissue>
    </source>
</reference>
<accession>A0A199UYQ7</accession>
<dbReference type="Proteomes" id="UP000092600">
    <property type="component" value="Unassembled WGS sequence"/>
</dbReference>
<dbReference type="PANTHER" id="PTHR23405">
    <property type="entry name" value="MAINTENANCE OF KILLER 16 MAK16 PROTEIN-RELATED"/>
    <property type="match status" value="1"/>
</dbReference>
<protein>
    <submittedName>
        <fullName evidence="4">Protein MAK B</fullName>
    </submittedName>
</protein>